<gene>
    <name evidence="11" type="primary">LOC101859527</name>
</gene>
<evidence type="ECO:0000313" key="10">
    <source>
        <dbReference type="Proteomes" id="UP000694888"/>
    </source>
</evidence>
<sequence length="527" mass="58710">MGVGQSIEDHYDTLNKRIKRYAECTPNKELFIFRDGDKREAITARDWLELSGRFSAKLKRQGFLHNDVIANTLPNSPERLITDTATILAGCVSLNGQILLSDGADFFLSARASRCRAVVVTPDGGSPAWKLLQPYIKKSSSLFAELSCDQAPELTRAILVTRDVEGSIPALMTVLRDDVTPPLVTDVSPDTDAIVMTTSGSTGYSKLVPRTHKEIIDYYKLFIRDLDKRLPNLRPGDKPFFNDRPLAFKLLLEGQVRPAPQGWIAGYPHSTYYSTQPRLLLDFWNGPKEGDEKWKAIEAEGCFGALLLSLDLATVLKQREQENNSSQSKFKLQMMMSQFSSYLTLTADVVSAYGSTEGHVVSSASITGAAVFKSYLNRLDNNHSASEKAFTADGWFKTEDDGYVDDEGNVYVLGRKNDVIMYGAYVLYPTWLEEKIAKHPDVMEACVVPVPDPVKLHEICACVKTDPGSDLTEEELRQFCEKLFVVESESTPSPKYFIIMGSEFPQTASGKTDRQVLKRLASEKFAS</sequence>
<evidence type="ECO:0000256" key="4">
    <source>
        <dbReference type="ARBA" id="ARBA00039009"/>
    </source>
</evidence>
<dbReference type="InterPro" id="IPR020845">
    <property type="entry name" value="AMP-binding_CS"/>
</dbReference>
<dbReference type="GO" id="GO:0016874">
    <property type="term" value="F:ligase activity"/>
    <property type="evidence" value="ECO:0007669"/>
    <property type="project" value="UniProtKB-KW"/>
</dbReference>
<dbReference type="EC" id="6.2.1.2" evidence="4"/>
<dbReference type="Gene3D" id="3.30.300.30">
    <property type="match status" value="1"/>
</dbReference>
<reference evidence="11" key="1">
    <citation type="submission" date="2025-08" db="UniProtKB">
        <authorList>
            <consortium name="RefSeq"/>
        </authorList>
    </citation>
    <scope>IDENTIFICATION</scope>
</reference>
<dbReference type="InterPro" id="IPR045851">
    <property type="entry name" value="AMP-bd_C_sf"/>
</dbReference>
<evidence type="ECO:0000313" key="11">
    <source>
        <dbReference type="RefSeq" id="XP_005089425.1"/>
    </source>
</evidence>
<comment type="catalytic activity">
    <reaction evidence="6">
        <text>octanoate + ATP + CoA = octanoyl-CoA + AMP + diphosphate</text>
        <dbReference type="Rhea" id="RHEA:33631"/>
        <dbReference type="ChEBI" id="CHEBI:25646"/>
        <dbReference type="ChEBI" id="CHEBI:30616"/>
        <dbReference type="ChEBI" id="CHEBI:33019"/>
        <dbReference type="ChEBI" id="CHEBI:57287"/>
        <dbReference type="ChEBI" id="CHEBI:57386"/>
        <dbReference type="ChEBI" id="CHEBI:456215"/>
    </reaction>
</comment>
<dbReference type="PROSITE" id="PS00455">
    <property type="entry name" value="AMP_BINDING"/>
    <property type="match status" value="1"/>
</dbReference>
<dbReference type="Gene3D" id="3.40.50.12780">
    <property type="entry name" value="N-terminal domain of ligase-like"/>
    <property type="match status" value="2"/>
</dbReference>
<dbReference type="PANTHER" id="PTHR43201">
    <property type="entry name" value="ACYL-COA SYNTHETASE"/>
    <property type="match status" value="1"/>
</dbReference>
<name>A0ABM0JAT7_APLCA</name>
<dbReference type="Pfam" id="PF13193">
    <property type="entry name" value="AMP-binding_C"/>
    <property type="match status" value="1"/>
</dbReference>
<feature type="domain" description="AMP-dependent synthetase/ligase" evidence="8">
    <location>
        <begin position="19"/>
        <end position="222"/>
    </location>
</feature>
<comment type="similarity">
    <text evidence="1">Belongs to the ATP-dependent AMP-binding enzyme family.</text>
</comment>
<dbReference type="InterPro" id="IPR025110">
    <property type="entry name" value="AMP-bd_C"/>
</dbReference>
<evidence type="ECO:0000256" key="6">
    <source>
        <dbReference type="ARBA" id="ARBA00047319"/>
    </source>
</evidence>
<organism evidence="10 11">
    <name type="scientific">Aplysia californica</name>
    <name type="common">California sea hare</name>
    <dbReference type="NCBI Taxonomy" id="6500"/>
    <lineage>
        <taxon>Eukaryota</taxon>
        <taxon>Metazoa</taxon>
        <taxon>Spiralia</taxon>
        <taxon>Lophotrochozoa</taxon>
        <taxon>Mollusca</taxon>
        <taxon>Gastropoda</taxon>
        <taxon>Heterobranchia</taxon>
        <taxon>Euthyneura</taxon>
        <taxon>Tectipleura</taxon>
        <taxon>Aplysiida</taxon>
        <taxon>Aplysioidea</taxon>
        <taxon>Aplysiidae</taxon>
        <taxon>Aplysia</taxon>
    </lineage>
</organism>
<dbReference type="GeneID" id="101859527"/>
<evidence type="ECO:0000259" key="8">
    <source>
        <dbReference type="Pfam" id="PF00501"/>
    </source>
</evidence>
<evidence type="ECO:0000256" key="5">
    <source>
        <dbReference type="ARBA" id="ARBA00039638"/>
    </source>
</evidence>
<dbReference type="Pfam" id="PF00501">
    <property type="entry name" value="AMP-binding"/>
    <property type="match status" value="1"/>
</dbReference>
<dbReference type="InterPro" id="IPR042099">
    <property type="entry name" value="ANL_N_sf"/>
</dbReference>
<evidence type="ECO:0000256" key="3">
    <source>
        <dbReference type="ARBA" id="ARBA00037247"/>
    </source>
</evidence>
<keyword evidence="2 11" id="KW-0436">Ligase</keyword>
<comment type="function">
    <text evidence="3">Acyl-CoA synthases catalyze the initial reaction in fatty acid metabolism, by forming a thioester with CoA. Has some preference toward medium-chain substrates. Plays a role in adipocyte differentiation.</text>
</comment>
<evidence type="ECO:0000256" key="1">
    <source>
        <dbReference type="ARBA" id="ARBA00006432"/>
    </source>
</evidence>
<accession>A0ABM0JAT7</accession>
<dbReference type="SUPFAM" id="SSF56801">
    <property type="entry name" value="Acetyl-CoA synthetase-like"/>
    <property type="match status" value="1"/>
</dbReference>
<dbReference type="Proteomes" id="UP000694888">
    <property type="component" value="Unplaced"/>
</dbReference>
<keyword evidence="10" id="KW-1185">Reference proteome</keyword>
<evidence type="ECO:0000259" key="9">
    <source>
        <dbReference type="Pfam" id="PF13193"/>
    </source>
</evidence>
<proteinExistence type="inferred from homology"/>
<evidence type="ECO:0000256" key="7">
    <source>
        <dbReference type="ARBA" id="ARBA00048277"/>
    </source>
</evidence>
<feature type="domain" description="AMP-binding enzyme C-terminal" evidence="9">
    <location>
        <begin position="432"/>
        <end position="511"/>
    </location>
</feature>
<dbReference type="InterPro" id="IPR000873">
    <property type="entry name" value="AMP-dep_synth/lig_dom"/>
</dbReference>
<dbReference type="PANTHER" id="PTHR43201:SF5">
    <property type="entry name" value="MEDIUM-CHAIN ACYL-COA LIGASE ACSF2, MITOCHONDRIAL"/>
    <property type="match status" value="1"/>
</dbReference>
<comment type="catalytic activity">
    <reaction evidence="7">
        <text>a medium-chain fatty acid + ATP + CoA = a medium-chain fatty acyl-CoA + AMP + diphosphate</text>
        <dbReference type="Rhea" id="RHEA:48340"/>
        <dbReference type="ChEBI" id="CHEBI:30616"/>
        <dbReference type="ChEBI" id="CHEBI:33019"/>
        <dbReference type="ChEBI" id="CHEBI:57287"/>
        <dbReference type="ChEBI" id="CHEBI:59558"/>
        <dbReference type="ChEBI" id="CHEBI:90546"/>
        <dbReference type="ChEBI" id="CHEBI:456215"/>
        <dbReference type="EC" id="6.2.1.2"/>
    </reaction>
</comment>
<dbReference type="RefSeq" id="XP_005089425.1">
    <property type="nucleotide sequence ID" value="XM_005089368.1"/>
</dbReference>
<evidence type="ECO:0000256" key="2">
    <source>
        <dbReference type="ARBA" id="ARBA00022598"/>
    </source>
</evidence>
<protein>
    <recommendedName>
        <fullName evidence="5">Medium-chain acyl-CoA ligase ACSF2, mitochondrial</fullName>
        <ecNumber evidence="4">6.2.1.2</ecNumber>
    </recommendedName>
</protein>